<feature type="transmembrane region" description="Helical" evidence="7">
    <location>
        <begin position="108"/>
        <end position="130"/>
    </location>
</feature>
<dbReference type="EMBL" id="QOQW01000018">
    <property type="protein sequence ID" value="RCK78880.1"/>
    <property type="molecule type" value="Genomic_DNA"/>
</dbReference>
<organism evidence="9 10">
    <name type="scientific">Candidatus Ozemobacter sibiricus</name>
    <dbReference type="NCBI Taxonomy" id="2268124"/>
    <lineage>
        <taxon>Bacteria</taxon>
        <taxon>Candidatus Ozemobacteria</taxon>
        <taxon>Candidatus Ozemobacterales</taxon>
        <taxon>Candidatus Ozemobacteraceae</taxon>
        <taxon>Candidatus Ozemobacter</taxon>
    </lineage>
</organism>
<keyword evidence="1 6" id="KW-0645">Protease</keyword>
<keyword evidence="4 6" id="KW-0862">Zinc</keyword>
<dbReference type="GO" id="GO:0004222">
    <property type="term" value="F:metalloendopeptidase activity"/>
    <property type="evidence" value="ECO:0007669"/>
    <property type="project" value="InterPro"/>
</dbReference>
<dbReference type="Proteomes" id="UP000252355">
    <property type="component" value="Unassembled WGS sequence"/>
</dbReference>
<evidence type="ECO:0000256" key="2">
    <source>
        <dbReference type="ARBA" id="ARBA00022723"/>
    </source>
</evidence>
<accession>A0A367ZLG8</accession>
<sequence>MTSFQAIVFGPDDLGRERPGQVVVEPDGLRVDVAGEQWRLAFAGLDLSRGGIDDLAIVVAGRTAGGQELALHLSDEAFVAALARVVPRERRPAVARLRWQGETRRRRWRWYLAVVAGGVLGVILFFNHLAGLVANLVPVSTEIALGEAIADSLVERGTLLATGPAVTTVTQVWQAVARGLPPAPFPFRVRVVDSPQVNALAAPGGQIVVFTGLLTRLENAEELAGILAHEAAHGLCRHGLRQVVKGLGVSAVMMLVVGDPGGLGRAVRQLGSRLFLLSYSRDDEREADRLAVEILRRARIDPSRFPEFFIRLEREGGLPEFLTILSTHPSHRERQRDLQALLQPGDTAVPRLAIPLPAASPGRSGRSNGSR</sequence>
<keyword evidence="2" id="KW-0479">Metal-binding</keyword>
<evidence type="ECO:0000256" key="4">
    <source>
        <dbReference type="ARBA" id="ARBA00022833"/>
    </source>
</evidence>
<evidence type="ECO:0000313" key="10">
    <source>
        <dbReference type="Proteomes" id="UP000252355"/>
    </source>
</evidence>
<name>A0A367ZLG8_9BACT</name>
<comment type="caution">
    <text evidence="9">The sequence shown here is derived from an EMBL/GenBank/DDBJ whole genome shotgun (WGS) entry which is preliminary data.</text>
</comment>
<evidence type="ECO:0000256" key="1">
    <source>
        <dbReference type="ARBA" id="ARBA00022670"/>
    </source>
</evidence>
<gene>
    <name evidence="9" type="ORF">OZSIB_1030</name>
</gene>
<dbReference type="PANTHER" id="PTHR22726:SF1">
    <property type="entry name" value="METALLOENDOPEPTIDASE OMA1, MITOCHONDRIAL"/>
    <property type="match status" value="1"/>
</dbReference>
<dbReference type="Gene3D" id="3.30.2010.10">
    <property type="entry name" value="Metalloproteases ('zincins'), catalytic domain"/>
    <property type="match status" value="1"/>
</dbReference>
<dbReference type="GO" id="GO:0046872">
    <property type="term" value="F:metal ion binding"/>
    <property type="evidence" value="ECO:0007669"/>
    <property type="project" value="UniProtKB-KW"/>
</dbReference>
<reference evidence="9 10" key="1">
    <citation type="submission" date="2018-05" db="EMBL/GenBank/DDBJ databases">
        <title>A metagenomic window into the 2 km-deep terrestrial subsurface aquifer revealed taxonomically and functionally diverse microbial community comprising novel uncultured bacterial lineages.</title>
        <authorList>
            <person name="Kadnikov V.V."/>
            <person name="Mardanov A.V."/>
            <person name="Beletsky A.V."/>
            <person name="Banks D."/>
            <person name="Pimenov N.V."/>
            <person name="Frank Y.A."/>
            <person name="Karnachuk O.V."/>
            <person name="Ravin N.V."/>
        </authorList>
    </citation>
    <scope>NUCLEOTIDE SEQUENCE [LARGE SCALE GENOMIC DNA]</scope>
    <source>
        <strain evidence="9">BY5</strain>
    </source>
</reference>
<comment type="similarity">
    <text evidence="6">Belongs to the peptidase M48 family.</text>
</comment>
<evidence type="ECO:0000256" key="6">
    <source>
        <dbReference type="RuleBase" id="RU003983"/>
    </source>
</evidence>
<keyword evidence="7" id="KW-1133">Transmembrane helix</keyword>
<feature type="domain" description="Peptidase M48" evidence="8">
    <location>
        <begin position="177"/>
        <end position="340"/>
    </location>
</feature>
<dbReference type="Pfam" id="PF01435">
    <property type="entry name" value="Peptidase_M48"/>
    <property type="match status" value="1"/>
</dbReference>
<dbReference type="PANTHER" id="PTHR22726">
    <property type="entry name" value="METALLOENDOPEPTIDASE OMA1"/>
    <property type="match status" value="1"/>
</dbReference>
<dbReference type="CDD" id="cd07332">
    <property type="entry name" value="M48C_Oma1_like"/>
    <property type="match status" value="1"/>
</dbReference>
<dbReference type="AlphaFoldDB" id="A0A367ZLG8"/>
<evidence type="ECO:0000313" key="9">
    <source>
        <dbReference type="EMBL" id="RCK78880.1"/>
    </source>
</evidence>
<evidence type="ECO:0000256" key="5">
    <source>
        <dbReference type="ARBA" id="ARBA00023049"/>
    </source>
</evidence>
<evidence type="ECO:0000259" key="8">
    <source>
        <dbReference type="Pfam" id="PF01435"/>
    </source>
</evidence>
<dbReference type="GO" id="GO:0051603">
    <property type="term" value="P:proteolysis involved in protein catabolic process"/>
    <property type="evidence" value="ECO:0007669"/>
    <property type="project" value="TreeGrafter"/>
</dbReference>
<dbReference type="GO" id="GO:0016020">
    <property type="term" value="C:membrane"/>
    <property type="evidence" value="ECO:0007669"/>
    <property type="project" value="TreeGrafter"/>
</dbReference>
<protein>
    <submittedName>
        <fullName evidence="9">Zn-dependent protease with chaperone function</fullName>
    </submittedName>
</protein>
<evidence type="ECO:0000256" key="7">
    <source>
        <dbReference type="SAM" id="Phobius"/>
    </source>
</evidence>
<keyword evidence="7" id="KW-0472">Membrane</keyword>
<keyword evidence="3 6" id="KW-0378">Hydrolase</keyword>
<keyword evidence="7" id="KW-0812">Transmembrane</keyword>
<keyword evidence="5 6" id="KW-0482">Metalloprotease</keyword>
<evidence type="ECO:0000256" key="3">
    <source>
        <dbReference type="ARBA" id="ARBA00022801"/>
    </source>
</evidence>
<proteinExistence type="inferred from homology"/>
<dbReference type="InterPro" id="IPR051156">
    <property type="entry name" value="Mito/Outer_Membr_Metalloprot"/>
</dbReference>
<dbReference type="InterPro" id="IPR001915">
    <property type="entry name" value="Peptidase_M48"/>
</dbReference>
<comment type="cofactor">
    <cofactor evidence="6">
        <name>Zn(2+)</name>
        <dbReference type="ChEBI" id="CHEBI:29105"/>
    </cofactor>
    <text evidence="6">Binds 1 zinc ion per subunit.</text>
</comment>